<keyword evidence="2" id="KW-0472">Membrane</keyword>
<keyword evidence="2" id="KW-1133">Transmembrane helix</keyword>
<dbReference type="RefSeq" id="WP_071089682.1">
    <property type="nucleotide sequence ID" value="NZ_MBLM01000154.1"/>
</dbReference>
<organism evidence="4 5">
    <name type="scientific">Parafrankia colletiae</name>
    <dbReference type="NCBI Taxonomy" id="573497"/>
    <lineage>
        <taxon>Bacteria</taxon>
        <taxon>Bacillati</taxon>
        <taxon>Actinomycetota</taxon>
        <taxon>Actinomycetes</taxon>
        <taxon>Frankiales</taxon>
        <taxon>Frankiaceae</taxon>
        <taxon>Parafrankia</taxon>
    </lineage>
</organism>
<feature type="region of interest" description="Disordered" evidence="1">
    <location>
        <begin position="129"/>
        <end position="148"/>
    </location>
</feature>
<dbReference type="Pfam" id="PF07811">
    <property type="entry name" value="TadE"/>
    <property type="match status" value="1"/>
</dbReference>
<feature type="domain" description="TadE-like" evidence="3">
    <location>
        <begin position="15"/>
        <end position="57"/>
    </location>
</feature>
<protein>
    <submittedName>
        <fullName evidence="4">Pilus assembly protein TadE</fullName>
    </submittedName>
</protein>
<proteinExistence type="predicted"/>
<keyword evidence="2" id="KW-0812">Transmembrane</keyword>
<comment type="caution">
    <text evidence="4">The sequence shown here is derived from an EMBL/GenBank/DDBJ whole genome shotgun (WGS) entry which is preliminary data.</text>
</comment>
<evidence type="ECO:0000259" key="3">
    <source>
        <dbReference type="Pfam" id="PF07811"/>
    </source>
</evidence>
<name>A0A1S1QAY0_9ACTN</name>
<evidence type="ECO:0000313" key="4">
    <source>
        <dbReference type="EMBL" id="OHV30232.1"/>
    </source>
</evidence>
<dbReference type="AlphaFoldDB" id="A0A1S1QAY0"/>
<sequence length="148" mass="15270">MSREPRCAHHGPDRGSATAELVLILPALLLMLLFLVLCYRISDAKLRMADVAHQAARAASIARTPAQASADARATAQTALASAGVTCRDLTVDTETAGLAPGALVRVTLTCTTQLDDLAMLGTPGSATLHASSTSPVDTYGDQMGQAP</sequence>
<evidence type="ECO:0000313" key="5">
    <source>
        <dbReference type="Proteomes" id="UP000179627"/>
    </source>
</evidence>
<dbReference type="EMBL" id="MBLM01000154">
    <property type="protein sequence ID" value="OHV30232.1"/>
    <property type="molecule type" value="Genomic_DNA"/>
</dbReference>
<reference evidence="5" key="1">
    <citation type="submission" date="2016-07" db="EMBL/GenBank/DDBJ databases">
        <title>Sequence Frankia sp. strain CcI1.17.</title>
        <authorList>
            <person name="Ghodhbane-Gtari F."/>
            <person name="Swanson E."/>
            <person name="Gueddou A."/>
            <person name="Morris K."/>
            <person name="Hezbri K."/>
            <person name="Ktari A."/>
            <person name="Nouioui I."/>
            <person name="Abebe-Akele F."/>
            <person name="Simpson S."/>
            <person name="Thomas K."/>
            <person name="Gtari M."/>
            <person name="Tisa L.S."/>
            <person name="Hurst S."/>
        </authorList>
    </citation>
    <scope>NUCLEOTIDE SEQUENCE [LARGE SCALE GENOMIC DNA]</scope>
    <source>
        <strain evidence="5">Cc1.17</strain>
    </source>
</reference>
<accession>A0A1S1QAY0</accession>
<evidence type="ECO:0000256" key="1">
    <source>
        <dbReference type="SAM" id="MobiDB-lite"/>
    </source>
</evidence>
<feature type="transmembrane region" description="Helical" evidence="2">
    <location>
        <begin position="21"/>
        <end position="39"/>
    </location>
</feature>
<dbReference type="InterPro" id="IPR012495">
    <property type="entry name" value="TadE-like_dom"/>
</dbReference>
<evidence type="ECO:0000256" key="2">
    <source>
        <dbReference type="SAM" id="Phobius"/>
    </source>
</evidence>
<dbReference type="OrthoDB" id="3214894at2"/>
<dbReference type="Proteomes" id="UP000179627">
    <property type="component" value="Unassembled WGS sequence"/>
</dbReference>
<gene>
    <name evidence="4" type="ORF">CC117_27630</name>
</gene>
<keyword evidence="5" id="KW-1185">Reference proteome</keyword>